<accession>A0AAE0B4P2</accession>
<dbReference type="PANTHER" id="PTHR44259:SF108">
    <property type="entry name" value="F-BOX PROTEIN SKIP23-LIKE"/>
    <property type="match status" value="1"/>
</dbReference>
<reference evidence="2" key="1">
    <citation type="journal article" date="2023" name="Plant J.">
        <title>Genome sequences and population genomics provide insights into the demographic history, inbreeding, and mutation load of two 'living fossil' tree species of Dipteronia.</title>
        <authorList>
            <person name="Feng Y."/>
            <person name="Comes H.P."/>
            <person name="Chen J."/>
            <person name="Zhu S."/>
            <person name="Lu R."/>
            <person name="Zhang X."/>
            <person name="Li P."/>
            <person name="Qiu J."/>
            <person name="Olsen K.M."/>
            <person name="Qiu Y."/>
        </authorList>
    </citation>
    <scope>NUCLEOTIDE SEQUENCE</scope>
    <source>
        <strain evidence="2">NBL</strain>
    </source>
</reference>
<protein>
    <recommendedName>
        <fullName evidence="1">KIB1-4 beta-propeller domain-containing protein</fullName>
    </recommendedName>
</protein>
<dbReference type="Proteomes" id="UP001281410">
    <property type="component" value="Unassembled WGS sequence"/>
</dbReference>
<dbReference type="PANTHER" id="PTHR44259">
    <property type="entry name" value="OS07G0183000 PROTEIN-RELATED"/>
    <property type="match status" value="1"/>
</dbReference>
<dbReference type="Pfam" id="PF03478">
    <property type="entry name" value="Beta-prop_KIB1-4"/>
    <property type="match status" value="1"/>
</dbReference>
<evidence type="ECO:0000259" key="1">
    <source>
        <dbReference type="Pfam" id="PF03478"/>
    </source>
</evidence>
<proteinExistence type="predicted"/>
<sequence length="192" mass="22021">MVNWAELHPDLLAEIFQSITLYEDFIAFRGVCISWRSAAVKEKFMYKDSQMPWFMLAPEKCTNMRDFISISKGTRRQITLSYQVNGSTCFSSKGWLIAIWQDLSMNLVHPFTGAQIKLPCIKRFSDWRSLQTNKICTSFICKCALSSSHLSTSDFTLMVIHGSRGVLAYVRGGDKAWTTIKTWHSSYSDIIF</sequence>
<organism evidence="2 3">
    <name type="scientific">Dipteronia sinensis</name>
    <dbReference type="NCBI Taxonomy" id="43782"/>
    <lineage>
        <taxon>Eukaryota</taxon>
        <taxon>Viridiplantae</taxon>
        <taxon>Streptophyta</taxon>
        <taxon>Embryophyta</taxon>
        <taxon>Tracheophyta</taxon>
        <taxon>Spermatophyta</taxon>
        <taxon>Magnoliopsida</taxon>
        <taxon>eudicotyledons</taxon>
        <taxon>Gunneridae</taxon>
        <taxon>Pentapetalae</taxon>
        <taxon>rosids</taxon>
        <taxon>malvids</taxon>
        <taxon>Sapindales</taxon>
        <taxon>Sapindaceae</taxon>
        <taxon>Hippocastanoideae</taxon>
        <taxon>Acereae</taxon>
        <taxon>Dipteronia</taxon>
    </lineage>
</organism>
<gene>
    <name evidence="2" type="ORF">Dsin_001198</name>
</gene>
<evidence type="ECO:0000313" key="3">
    <source>
        <dbReference type="Proteomes" id="UP001281410"/>
    </source>
</evidence>
<comment type="caution">
    <text evidence="2">The sequence shown here is derived from an EMBL/GenBank/DDBJ whole genome shotgun (WGS) entry which is preliminary data.</text>
</comment>
<evidence type="ECO:0000313" key="2">
    <source>
        <dbReference type="EMBL" id="KAK3229317.1"/>
    </source>
</evidence>
<keyword evidence="3" id="KW-1185">Reference proteome</keyword>
<dbReference type="InterPro" id="IPR005174">
    <property type="entry name" value="KIB1-4_b-propeller"/>
</dbReference>
<name>A0AAE0B4P2_9ROSI</name>
<dbReference type="AlphaFoldDB" id="A0AAE0B4P2"/>
<dbReference type="Gene3D" id="1.20.1280.50">
    <property type="match status" value="1"/>
</dbReference>
<feature type="domain" description="KIB1-4 beta-propeller" evidence="1">
    <location>
        <begin position="68"/>
        <end position="192"/>
    </location>
</feature>
<dbReference type="EMBL" id="JANJYJ010000001">
    <property type="protein sequence ID" value="KAK3229317.1"/>
    <property type="molecule type" value="Genomic_DNA"/>
</dbReference>
<dbReference type="InterPro" id="IPR050942">
    <property type="entry name" value="F-box_BR-signaling"/>
</dbReference>